<keyword evidence="4" id="KW-0812">Transmembrane</keyword>
<dbReference type="GO" id="GO:0016279">
    <property type="term" value="F:protein-lysine N-methyltransferase activity"/>
    <property type="evidence" value="ECO:0007669"/>
    <property type="project" value="InterPro"/>
</dbReference>
<keyword evidence="4" id="KW-0472">Membrane</keyword>
<accession>A0A239FTB8</accession>
<evidence type="ECO:0008006" key="7">
    <source>
        <dbReference type="Google" id="ProtNLM"/>
    </source>
</evidence>
<dbReference type="PANTHER" id="PTHR13610">
    <property type="entry name" value="METHYLTRANSFERASE DOMAIN-CONTAINING PROTEIN"/>
    <property type="match status" value="1"/>
</dbReference>
<protein>
    <recommendedName>
        <fullName evidence="7">Methyltransferase domain-containing protein</fullName>
    </recommendedName>
</protein>
<evidence type="ECO:0000256" key="1">
    <source>
        <dbReference type="ARBA" id="ARBA00022603"/>
    </source>
</evidence>
<evidence type="ECO:0000256" key="4">
    <source>
        <dbReference type="SAM" id="Phobius"/>
    </source>
</evidence>
<dbReference type="CDD" id="cd02440">
    <property type="entry name" value="AdoMet_MTases"/>
    <property type="match status" value="1"/>
</dbReference>
<keyword evidence="1" id="KW-0489">Methyltransferase</keyword>
<gene>
    <name evidence="5" type="ORF">SAMN06265795_10492</name>
</gene>
<evidence type="ECO:0000256" key="2">
    <source>
        <dbReference type="ARBA" id="ARBA00022679"/>
    </source>
</evidence>
<reference evidence="5 6" key="1">
    <citation type="submission" date="2017-06" db="EMBL/GenBank/DDBJ databases">
        <authorList>
            <person name="Kim H.J."/>
            <person name="Triplett B.A."/>
        </authorList>
    </citation>
    <scope>NUCLEOTIDE SEQUENCE [LARGE SCALE GENOMIC DNA]</scope>
    <source>
        <strain evidence="5 6">U15</strain>
    </source>
</reference>
<dbReference type="AlphaFoldDB" id="A0A239FTB8"/>
<dbReference type="InterPro" id="IPR029063">
    <property type="entry name" value="SAM-dependent_MTases_sf"/>
</dbReference>
<dbReference type="SUPFAM" id="SSF53335">
    <property type="entry name" value="S-adenosyl-L-methionine-dependent methyltransferases"/>
    <property type="match status" value="1"/>
</dbReference>
<dbReference type="GO" id="GO:0032259">
    <property type="term" value="P:methylation"/>
    <property type="evidence" value="ECO:0007669"/>
    <property type="project" value="UniProtKB-KW"/>
</dbReference>
<sequence>MPALTALLIQCLSLALVLTAASLFTTLFAAPFTIGAAVLAQGVVSALLARWARMASWWLLIHLLFPPALLATLALHLPAWLFLAAFLALTALYWNTFRTQVPYFPSRMPVWRAVCDLMPADGAPRFIDIGSGFGGLSLHLARMRPDARIHGIELAPLPWLVSWLQAQARTAAPEFLRGDYNRLDLASYDVVFAYLSPAAMPALWRKARREMRAGALLLSYEFEIPGVAPDIVVSPTADGPKLHGWRM</sequence>
<dbReference type="EMBL" id="FZOT01000004">
    <property type="protein sequence ID" value="SNS60227.1"/>
    <property type="molecule type" value="Genomic_DNA"/>
</dbReference>
<dbReference type="Proteomes" id="UP000198284">
    <property type="component" value="Unassembled WGS sequence"/>
</dbReference>
<proteinExistence type="predicted"/>
<dbReference type="InterPro" id="IPR026170">
    <property type="entry name" value="FAM173A/B"/>
</dbReference>
<keyword evidence="2" id="KW-0808">Transferase</keyword>
<feature type="transmembrane region" description="Helical" evidence="4">
    <location>
        <begin position="29"/>
        <end position="48"/>
    </location>
</feature>
<evidence type="ECO:0000313" key="6">
    <source>
        <dbReference type="Proteomes" id="UP000198284"/>
    </source>
</evidence>
<name>A0A239FTB8_9BURK</name>
<dbReference type="Gene3D" id="3.40.50.150">
    <property type="entry name" value="Vaccinia Virus protein VP39"/>
    <property type="match status" value="1"/>
</dbReference>
<evidence type="ECO:0000256" key="3">
    <source>
        <dbReference type="ARBA" id="ARBA00022691"/>
    </source>
</evidence>
<keyword evidence="3" id="KW-0949">S-adenosyl-L-methionine</keyword>
<keyword evidence="6" id="KW-1185">Reference proteome</keyword>
<keyword evidence="4" id="KW-1133">Transmembrane helix</keyword>
<dbReference type="PANTHER" id="PTHR13610:SF9">
    <property type="entry name" value="FI06469P"/>
    <property type="match status" value="1"/>
</dbReference>
<organism evidence="5 6">
    <name type="scientific">Noviherbaspirillum humi</name>
    <dbReference type="NCBI Taxonomy" id="1688639"/>
    <lineage>
        <taxon>Bacteria</taxon>
        <taxon>Pseudomonadati</taxon>
        <taxon>Pseudomonadota</taxon>
        <taxon>Betaproteobacteria</taxon>
        <taxon>Burkholderiales</taxon>
        <taxon>Oxalobacteraceae</taxon>
        <taxon>Noviherbaspirillum</taxon>
    </lineage>
</organism>
<evidence type="ECO:0000313" key="5">
    <source>
        <dbReference type="EMBL" id="SNS60227.1"/>
    </source>
</evidence>
<feature type="transmembrane region" description="Helical" evidence="4">
    <location>
        <begin position="55"/>
        <end position="73"/>
    </location>
</feature>